<feature type="non-terminal residue" evidence="2">
    <location>
        <position position="1"/>
    </location>
</feature>
<organism evidence="2">
    <name type="scientific">Arion vulgaris</name>
    <dbReference type="NCBI Taxonomy" id="1028688"/>
    <lineage>
        <taxon>Eukaryota</taxon>
        <taxon>Metazoa</taxon>
        <taxon>Spiralia</taxon>
        <taxon>Lophotrochozoa</taxon>
        <taxon>Mollusca</taxon>
        <taxon>Gastropoda</taxon>
        <taxon>Heterobranchia</taxon>
        <taxon>Euthyneura</taxon>
        <taxon>Panpulmonata</taxon>
        <taxon>Eupulmonata</taxon>
        <taxon>Stylommatophora</taxon>
        <taxon>Helicina</taxon>
        <taxon>Arionoidea</taxon>
        <taxon>Arionidae</taxon>
        <taxon>Arion</taxon>
    </lineage>
</organism>
<evidence type="ECO:0000256" key="1">
    <source>
        <dbReference type="SAM" id="MobiDB-lite"/>
    </source>
</evidence>
<proteinExistence type="predicted"/>
<reference evidence="2" key="1">
    <citation type="submission" date="2014-12" db="EMBL/GenBank/DDBJ databases">
        <title>Insight into the proteome of Arion vulgaris.</title>
        <authorList>
            <person name="Aradska J."/>
            <person name="Bulat T."/>
            <person name="Smidak R."/>
            <person name="Sarate P."/>
            <person name="Gangsoo J."/>
            <person name="Sialana F."/>
            <person name="Bilban M."/>
            <person name="Lubec G."/>
        </authorList>
    </citation>
    <scope>NUCLEOTIDE SEQUENCE</scope>
    <source>
        <tissue evidence="2">Skin</tissue>
    </source>
</reference>
<evidence type="ECO:0000313" key="2">
    <source>
        <dbReference type="EMBL" id="CEK56082.1"/>
    </source>
</evidence>
<sequence>IRKNFQDRKFVSSKSISKESAQNKNSEEHELSPVSQSSKVDEIWSIVVEGKGKSRLTNTQTVAAPSLRPPNLAEISRLSDASEERRSLDKNVDKKGAAVRKSGSCQSPQLLQSSKVVSSSSTKLGSTSQSVSVSEYPDPTSYLFDKMFEGGTTKPVWTDKVLVSEQQQGKVVTSRDKISCLSAEKIIKRPVIDSTSIHDTSTKSALTTTAAKKLVLHSNEDDIDDLRIIE</sequence>
<feature type="region of interest" description="Disordered" evidence="1">
    <location>
        <begin position="1"/>
        <end position="38"/>
    </location>
</feature>
<feature type="region of interest" description="Disordered" evidence="1">
    <location>
        <begin position="77"/>
        <end position="135"/>
    </location>
</feature>
<feature type="compositionally biased region" description="Polar residues" evidence="1">
    <location>
        <begin position="12"/>
        <end position="24"/>
    </location>
</feature>
<gene>
    <name evidence="2" type="primary">ORF26754</name>
</gene>
<accession>A0A0B6YIR2</accession>
<feature type="compositionally biased region" description="Low complexity" evidence="1">
    <location>
        <begin position="107"/>
        <end position="132"/>
    </location>
</feature>
<protein>
    <submittedName>
        <fullName evidence="2">Uncharacterized protein</fullName>
    </submittedName>
</protein>
<feature type="compositionally biased region" description="Basic and acidic residues" evidence="1">
    <location>
        <begin position="1"/>
        <end position="10"/>
    </location>
</feature>
<dbReference type="AlphaFoldDB" id="A0A0B6YIR2"/>
<dbReference type="EMBL" id="HACG01009217">
    <property type="protein sequence ID" value="CEK56082.1"/>
    <property type="molecule type" value="Transcribed_RNA"/>
</dbReference>
<name>A0A0B6YIR2_9EUPU</name>
<feature type="non-terminal residue" evidence="2">
    <location>
        <position position="230"/>
    </location>
</feature>
<feature type="compositionally biased region" description="Basic and acidic residues" evidence="1">
    <location>
        <begin position="80"/>
        <end position="96"/>
    </location>
</feature>